<dbReference type="AlphaFoldDB" id="A0A9P4I211"/>
<keyword evidence="3" id="KW-0240">DNA-directed RNA polymerase</keyword>
<dbReference type="Proteomes" id="UP000799772">
    <property type="component" value="Unassembled WGS sequence"/>
</dbReference>
<dbReference type="GO" id="GO:0005737">
    <property type="term" value="C:cytoplasm"/>
    <property type="evidence" value="ECO:0007669"/>
    <property type="project" value="UniProtKB-ARBA"/>
</dbReference>
<name>A0A9P4I211_9PEZI</name>
<keyword evidence="8" id="KW-1185">Reference proteome</keyword>
<evidence type="ECO:0000313" key="7">
    <source>
        <dbReference type="EMBL" id="KAF2093530.1"/>
    </source>
</evidence>
<dbReference type="SUPFAM" id="SSF46785">
    <property type="entry name" value="Winged helix' DNA-binding domain"/>
    <property type="match status" value="1"/>
</dbReference>
<evidence type="ECO:0000256" key="6">
    <source>
        <dbReference type="SAM" id="MobiDB-lite"/>
    </source>
</evidence>
<proteinExistence type="inferred from homology"/>
<evidence type="ECO:0000313" key="8">
    <source>
        <dbReference type="Proteomes" id="UP000799772"/>
    </source>
</evidence>
<dbReference type="PIRSF" id="PIRSF028763">
    <property type="entry name" value="RNA_pol_Rpc34"/>
    <property type="match status" value="1"/>
</dbReference>
<protein>
    <submittedName>
        <fullName evidence="7">RNA polymerase Rpc34</fullName>
    </submittedName>
</protein>
<dbReference type="InterPro" id="IPR016049">
    <property type="entry name" value="RNA_pol_Rpc34-like"/>
</dbReference>
<feature type="region of interest" description="Disordered" evidence="6">
    <location>
        <begin position="198"/>
        <end position="249"/>
    </location>
</feature>
<comment type="similarity">
    <text evidence="2">Belongs to the eukaryotic RPC34/RPC39 RNA polymerase subunit family.</text>
</comment>
<accession>A0A9P4I211</accession>
<reference evidence="7" key="1">
    <citation type="journal article" date="2020" name="Stud. Mycol.">
        <title>101 Dothideomycetes genomes: a test case for predicting lifestyles and emergence of pathogens.</title>
        <authorList>
            <person name="Haridas S."/>
            <person name="Albert R."/>
            <person name="Binder M."/>
            <person name="Bloem J."/>
            <person name="Labutti K."/>
            <person name="Salamov A."/>
            <person name="Andreopoulos B."/>
            <person name="Baker S."/>
            <person name="Barry K."/>
            <person name="Bills G."/>
            <person name="Bluhm B."/>
            <person name="Cannon C."/>
            <person name="Castanera R."/>
            <person name="Culley D."/>
            <person name="Daum C."/>
            <person name="Ezra D."/>
            <person name="Gonzalez J."/>
            <person name="Henrissat B."/>
            <person name="Kuo A."/>
            <person name="Liang C."/>
            <person name="Lipzen A."/>
            <person name="Lutzoni F."/>
            <person name="Magnuson J."/>
            <person name="Mondo S."/>
            <person name="Nolan M."/>
            <person name="Ohm R."/>
            <person name="Pangilinan J."/>
            <person name="Park H.-J."/>
            <person name="Ramirez L."/>
            <person name="Alfaro M."/>
            <person name="Sun H."/>
            <person name="Tritt A."/>
            <person name="Yoshinaga Y."/>
            <person name="Zwiers L.-H."/>
            <person name="Turgeon B."/>
            <person name="Goodwin S."/>
            <person name="Spatafora J."/>
            <person name="Crous P."/>
            <person name="Grigoriev I."/>
        </authorList>
    </citation>
    <scope>NUCLEOTIDE SEQUENCE</scope>
    <source>
        <strain evidence="7">CBS 133067</strain>
    </source>
</reference>
<gene>
    <name evidence="7" type="ORF">NA57DRAFT_13180</name>
</gene>
<comment type="caution">
    <text evidence="7">The sequence shown here is derived from an EMBL/GenBank/DDBJ whole genome shotgun (WGS) entry which is preliminary data.</text>
</comment>
<dbReference type="OrthoDB" id="613763at2759"/>
<evidence type="ECO:0000256" key="2">
    <source>
        <dbReference type="ARBA" id="ARBA00011038"/>
    </source>
</evidence>
<dbReference type="GO" id="GO:0006383">
    <property type="term" value="P:transcription by RNA polymerase III"/>
    <property type="evidence" value="ECO:0007669"/>
    <property type="project" value="InterPro"/>
</dbReference>
<dbReference type="EMBL" id="ML978137">
    <property type="protein sequence ID" value="KAF2093530.1"/>
    <property type="molecule type" value="Genomic_DNA"/>
</dbReference>
<dbReference type="InterPro" id="IPR036388">
    <property type="entry name" value="WH-like_DNA-bd_sf"/>
</dbReference>
<dbReference type="GO" id="GO:0005666">
    <property type="term" value="C:RNA polymerase III complex"/>
    <property type="evidence" value="ECO:0007669"/>
    <property type="project" value="InterPro"/>
</dbReference>
<dbReference type="Pfam" id="PF05158">
    <property type="entry name" value="RNA_pol_Rpc34"/>
    <property type="match status" value="1"/>
</dbReference>
<feature type="non-terminal residue" evidence="7">
    <location>
        <position position="1"/>
    </location>
</feature>
<dbReference type="InterPro" id="IPR007832">
    <property type="entry name" value="RNA_pol_Rpc34"/>
</dbReference>
<dbReference type="GO" id="GO:0005654">
    <property type="term" value="C:nucleoplasm"/>
    <property type="evidence" value="ECO:0007669"/>
    <property type="project" value="UniProtKB-ARBA"/>
</dbReference>
<dbReference type="PANTHER" id="PTHR12780">
    <property type="entry name" value="RNA POLYMERASE III DNA DIRECTED , 39KD SUBUNIT-RELATED"/>
    <property type="match status" value="1"/>
</dbReference>
<organism evidence="7 8">
    <name type="scientific">Rhizodiscina lignyota</name>
    <dbReference type="NCBI Taxonomy" id="1504668"/>
    <lineage>
        <taxon>Eukaryota</taxon>
        <taxon>Fungi</taxon>
        <taxon>Dikarya</taxon>
        <taxon>Ascomycota</taxon>
        <taxon>Pezizomycotina</taxon>
        <taxon>Dothideomycetes</taxon>
        <taxon>Pleosporomycetidae</taxon>
        <taxon>Aulographales</taxon>
        <taxon>Rhizodiscinaceae</taxon>
        <taxon>Rhizodiscina</taxon>
    </lineage>
</organism>
<keyword evidence="4" id="KW-0804">Transcription</keyword>
<evidence type="ECO:0000256" key="5">
    <source>
        <dbReference type="ARBA" id="ARBA00023242"/>
    </source>
</evidence>
<comment type="subcellular location">
    <subcellularLocation>
        <location evidence="1">Nucleus</location>
    </subcellularLocation>
</comment>
<evidence type="ECO:0000256" key="3">
    <source>
        <dbReference type="ARBA" id="ARBA00022478"/>
    </source>
</evidence>
<keyword evidence="5" id="KW-0539">Nucleus</keyword>
<dbReference type="InterPro" id="IPR036390">
    <property type="entry name" value="WH_DNA-bd_sf"/>
</dbReference>
<sequence length="366" mass="41227">TSAAGPSATPRPSKARGKKDLLYDRCCEEPFGHVFQLEDLENYGVGDTKEEALALADQLVNAHLFVLMKAADNEAMWKHRPRDQAQRIASLSTSERLVYARVEEAGNDGIWLRTLNSRVNVHSSIITKCLKDLKTKHLIKEVKSAKSPARKMYMLFDLEPSEENLGGAFFADGELDIGLVEAISGFVVDWVEKKSWAEVPGPTSHGQPSKKRRRIEDPQTVTAAASITADAPKYKQPLSHARRPLIPRPPNYSDYPTSISILELIRNSPILSKSSAARFTHKDVEQLLDMLIYDNRLERMGPDQYRSVRRSFEEPYNGRWPDWEMQREQGVSNGVADTPCGQCPVFDLCEPGGVYSPEKCVYFDDW</sequence>
<dbReference type="Gene3D" id="1.10.10.10">
    <property type="entry name" value="Winged helix-like DNA-binding domain superfamily/Winged helix DNA-binding domain"/>
    <property type="match status" value="1"/>
</dbReference>
<evidence type="ECO:0000256" key="4">
    <source>
        <dbReference type="ARBA" id="ARBA00023163"/>
    </source>
</evidence>
<dbReference type="FunFam" id="1.10.10.10:FF:000116">
    <property type="entry name" value="DNA-directed RNA polymerase III subunit RPC6"/>
    <property type="match status" value="1"/>
</dbReference>
<evidence type="ECO:0000256" key="1">
    <source>
        <dbReference type="ARBA" id="ARBA00004123"/>
    </source>
</evidence>
<feature type="non-terminal residue" evidence="7">
    <location>
        <position position="366"/>
    </location>
</feature>